<proteinExistence type="predicted"/>
<dbReference type="AlphaFoldDB" id="A0A1H1RDI7"/>
<dbReference type="InterPro" id="IPR009326">
    <property type="entry name" value="DUF984"/>
</dbReference>
<dbReference type="Pfam" id="PF04266">
    <property type="entry name" value="ASCH"/>
    <property type="match status" value="1"/>
</dbReference>
<dbReference type="Gene3D" id="3.10.400.10">
    <property type="entry name" value="Sulfate adenylyltransferase"/>
    <property type="match status" value="1"/>
</dbReference>
<dbReference type="InterPro" id="IPR015947">
    <property type="entry name" value="PUA-like_sf"/>
</dbReference>
<organism evidence="2 3">
    <name type="scientific">Paraoerskovia marina</name>
    <dbReference type="NCBI Taxonomy" id="545619"/>
    <lineage>
        <taxon>Bacteria</taxon>
        <taxon>Bacillati</taxon>
        <taxon>Actinomycetota</taxon>
        <taxon>Actinomycetes</taxon>
        <taxon>Micrococcales</taxon>
        <taxon>Cellulomonadaceae</taxon>
        <taxon>Paraoerskovia</taxon>
    </lineage>
</organism>
<dbReference type="CDD" id="cd06553">
    <property type="entry name" value="ASCH_Ef3133_like"/>
    <property type="match status" value="1"/>
</dbReference>
<evidence type="ECO:0000313" key="3">
    <source>
        <dbReference type="Proteomes" id="UP000185663"/>
    </source>
</evidence>
<evidence type="ECO:0000313" key="2">
    <source>
        <dbReference type="EMBL" id="SDS33814.1"/>
    </source>
</evidence>
<gene>
    <name evidence="2" type="ORF">SAMN04489860_1329</name>
</gene>
<name>A0A1H1RDI7_9CELL</name>
<evidence type="ECO:0000259" key="1">
    <source>
        <dbReference type="SMART" id="SM01022"/>
    </source>
</evidence>
<dbReference type="Proteomes" id="UP000185663">
    <property type="component" value="Chromosome I"/>
</dbReference>
<dbReference type="OrthoDB" id="9807542at2"/>
<sequence>MDELTAVDAENAAQLVEFWEAGRIKAGLGRTGTVTGFGNETAVPPVAWAFGDEPEMADRLLDLVLDGTKTATSSAVWSYEDDGEPLPQKGDLSIILDADGAPRALIRTSEVEVVAFEEVTEDFARAEGEGDRTLASWRAGHEEFFRRTLGVGREFSSEMPVLCERFTLLYPR</sequence>
<keyword evidence="3" id="KW-1185">Reference proteome</keyword>
<protein>
    <submittedName>
        <fullName evidence="2">Uncharacterized protein YhfF</fullName>
    </submittedName>
</protein>
<dbReference type="eggNOG" id="COG4405">
    <property type="taxonomic scope" value="Bacteria"/>
</dbReference>
<dbReference type="RefSeq" id="WP_083372019.1">
    <property type="nucleotide sequence ID" value="NZ_LT629776.1"/>
</dbReference>
<reference evidence="2 3" key="1">
    <citation type="submission" date="2016-10" db="EMBL/GenBank/DDBJ databases">
        <authorList>
            <person name="de Groot N.N."/>
        </authorList>
    </citation>
    <scope>NUCLEOTIDE SEQUENCE [LARGE SCALE GENOMIC DNA]</scope>
    <source>
        <strain evidence="2 3">DSM 22126</strain>
    </source>
</reference>
<dbReference type="EMBL" id="LT629776">
    <property type="protein sequence ID" value="SDS33814.1"/>
    <property type="molecule type" value="Genomic_DNA"/>
</dbReference>
<accession>A0A1H1RDI7</accession>
<dbReference type="SMART" id="SM01022">
    <property type="entry name" value="ASCH"/>
    <property type="match status" value="1"/>
</dbReference>
<dbReference type="SUPFAM" id="SSF88697">
    <property type="entry name" value="PUA domain-like"/>
    <property type="match status" value="1"/>
</dbReference>
<dbReference type="PANTHER" id="PTHR39203:SF1">
    <property type="entry name" value="CYTOPLASMIC PROTEIN"/>
    <property type="match status" value="1"/>
</dbReference>
<dbReference type="InterPro" id="IPR007374">
    <property type="entry name" value="ASCH_domain"/>
</dbReference>
<dbReference type="PANTHER" id="PTHR39203">
    <property type="entry name" value="CYTOPLASMIC PROTEIN-RELATED"/>
    <property type="match status" value="1"/>
</dbReference>
<dbReference type="STRING" id="545619.SAMN04489860_1329"/>
<feature type="domain" description="ASCH" evidence="1">
    <location>
        <begin position="48"/>
        <end position="170"/>
    </location>
</feature>